<dbReference type="SUPFAM" id="SSF50494">
    <property type="entry name" value="Trypsin-like serine proteases"/>
    <property type="match status" value="1"/>
</dbReference>
<dbReference type="GO" id="GO:0004252">
    <property type="term" value="F:serine-type endopeptidase activity"/>
    <property type="evidence" value="ECO:0007669"/>
    <property type="project" value="InterPro"/>
</dbReference>
<dbReference type="PROSITE" id="PS50240">
    <property type="entry name" value="TRYPSIN_DOM"/>
    <property type="match status" value="1"/>
</dbReference>
<dbReference type="Gene3D" id="2.40.10.10">
    <property type="entry name" value="Trypsin-like serine proteases"/>
    <property type="match status" value="2"/>
</dbReference>
<gene>
    <name evidence="2" type="ORF">GDO86_003112</name>
</gene>
<dbReference type="InterPro" id="IPR009003">
    <property type="entry name" value="Peptidase_S1_PA"/>
</dbReference>
<proteinExistence type="predicted"/>
<dbReference type="OrthoDB" id="10061449at2759"/>
<protein>
    <recommendedName>
        <fullName evidence="1">Peptidase S1 domain-containing protein</fullName>
    </recommendedName>
</protein>
<feature type="domain" description="Peptidase S1" evidence="1">
    <location>
        <begin position="1"/>
        <end position="136"/>
    </location>
</feature>
<keyword evidence="3" id="KW-1185">Reference proteome</keyword>
<evidence type="ECO:0000313" key="3">
    <source>
        <dbReference type="Proteomes" id="UP000812440"/>
    </source>
</evidence>
<dbReference type="AlphaFoldDB" id="A0A8T2K7X5"/>
<comment type="caution">
    <text evidence="2">The sequence shown here is derived from an EMBL/GenBank/DDBJ whole genome shotgun (WGS) entry which is preliminary data.</text>
</comment>
<evidence type="ECO:0000259" key="1">
    <source>
        <dbReference type="PROSITE" id="PS50240"/>
    </source>
</evidence>
<reference evidence="2" key="1">
    <citation type="thesis" date="2020" institute="ProQuest LLC" country="789 East Eisenhower Parkway, Ann Arbor, MI, USA">
        <title>Comparative Genomics and Chromosome Evolution.</title>
        <authorList>
            <person name="Mudd A.B."/>
        </authorList>
    </citation>
    <scope>NUCLEOTIDE SEQUENCE</scope>
    <source>
        <strain evidence="2">Female2</strain>
        <tissue evidence="2">Blood</tissue>
    </source>
</reference>
<feature type="non-terminal residue" evidence="2">
    <location>
        <position position="1"/>
    </location>
</feature>
<dbReference type="Pfam" id="PF00089">
    <property type="entry name" value="Trypsin"/>
    <property type="match status" value="1"/>
</dbReference>
<dbReference type="SMART" id="SM00020">
    <property type="entry name" value="Tryp_SPc"/>
    <property type="match status" value="1"/>
</dbReference>
<dbReference type="GO" id="GO:0006508">
    <property type="term" value="P:proteolysis"/>
    <property type="evidence" value="ECO:0007669"/>
    <property type="project" value="InterPro"/>
</dbReference>
<dbReference type="InterPro" id="IPR001254">
    <property type="entry name" value="Trypsin_dom"/>
</dbReference>
<organism evidence="2 3">
    <name type="scientific">Hymenochirus boettgeri</name>
    <name type="common">Congo dwarf clawed frog</name>
    <dbReference type="NCBI Taxonomy" id="247094"/>
    <lineage>
        <taxon>Eukaryota</taxon>
        <taxon>Metazoa</taxon>
        <taxon>Chordata</taxon>
        <taxon>Craniata</taxon>
        <taxon>Vertebrata</taxon>
        <taxon>Euteleostomi</taxon>
        <taxon>Amphibia</taxon>
        <taxon>Batrachia</taxon>
        <taxon>Anura</taxon>
        <taxon>Pipoidea</taxon>
        <taxon>Pipidae</taxon>
        <taxon>Pipinae</taxon>
        <taxon>Hymenochirus</taxon>
    </lineage>
</organism>
<feature type="non-terminal residue" evidence="2">
    <location>
        <position position="136"/>
    </location>
</feature>
<dbReference type="Proteomes" id="UP000812440">
    <property type="component" value="Chromosome 2"/>
</dbReference>
<name>A0A8T2K7X5_9PIPI</name>
<sequence>SGSYRVVLGEHNLSQNEGTEQVISVSKIVIHANWNPNNVAAGFDVAVLHLSSSATFNSYVKLAALPSDGAVLSNNYACVVTGWGRTSTNGSLPSILQQAPLPVVAHSTCSSSSYWGSTIKTTMVCAGGDGITAGCN</sequence>
<accession>A0A8T2K7X5</accession>
<dbReference type="EMBL" id="JAACNH010000002">
    <property type="protein sequence ID" value="KAG8450711.1"/>
    <property type="molecule type" value="Genomic_DNA"/>
</dbReference>
<dbReference type="InterPro" id="IPR043504">
    <property type="entry name" value="Peptidase_S1_PA_chymotrypsin"/>
</dbReference>
<dbReference type="CDD" id="cd00190">
    <property type="entry name" value="Tryp_SPc"/>
    <property type="match status" value="1"/>
</dbReference>
<dbReference type="PANTHER" id="PTHR24257">
    <property type="entry name" value="CHYMOTRYPSIN-LIKE ELASTASE FAMILY MEMBER"/>
    <property type="match status" value="1"/>
</dbReference>
<dbReference type="PANTHER" id="PTHR24257:SF26">
    <property type="entry name" value="CHYMOTRYPSIN-LIKE ELASTASE FAMILY MEMBER 1"/>
    <property type="match status" value="1"/>
</dbReference>
<evidence type="ECO:0000313" key="2">
    <source>
        <dbReference type="EMBL" id="KAG8450711.1"/>
    </source>
</evidence>
<dbReference type="InterPro" id="IPR050850">
    <property type="entry name" value="Peptidase_S1_Elastase_sf"/>
</dbReference>
<dbReference type="GO" id="GO:0005615">
    <property type="term" value="C:extracellular space"/>
    <property type="evidence" value="ECO:0007669"/>
    <property type="project" value="TreeGrafter"/>
</dbReference>